<gene>
    <name evidence="1" type="primary">lef-4</name>
</gene>
<proteinExistence type="predicted"/>
<reference evidence="1" key="1">
    <citation type="journal article" date="1989" name="J. Virol.">
        <title>Identification, sequence, and transcriptional mapping of the major capsid protein gene of the baculovirus Autographa californica nuclear polyhedrosis virus.</title>
        <authorList>
            <person name="Thiem S.M."/>
            <person name="Miller L.K."/>
        </authorList>
    </citation>
    <scope>NUCLEOTIDE SEQUENCE</scope>
    <source>
        <strain evidence="1">L-1</strain>
    </source>
</reference>
<reference evidence="1" key="2">
    <citation type="journal article" date="1993" name="Virology">
        <title>Identification of genes encoding late expression factors located between 56.0 and 65.4 map units of the Autographa californica nuclear polyhedrosis virus genome.</title>
        <authorList>
            <person name="Passarelli A.L."/>
            <person name="Miller L.K."/>
        </authorList>
    </citation>
    <scope>NUCLEOTIDE SEQUENCE</scope>
    <source>
        <strain evidence="1">L-1</strain>
    </source>
</reference>
<organismHost>
    <name type="scientific">Lepidoptera</name>
    <name type="common">moths &amp; butterflies</name>
    <dbReference type="NCBI Taxonomy" id="7088"/>
</organismHost>
<protein>
    <submittedName>
        <fullName evidence="1">Lef-4 protein</fullName>
    </submittedName>
</protein>
<name>Q65347_NPVAC</name>
<dbReference type="EMBL" id="L20217">
    <property type="protein sequence ID" value="AAA46716.1"/>
    <property type="molecule type" value="Genomic_DNA"/>
</dbReference>
<evidence type="ECO:0000313" key="1">
    <source>
        <dbReference type="EMBL" id="AAA46716.1"/>
    </source>
</evidence>
<organism evidence="1">
    <name type="scientific">Autographa californica nuclear polyhedrosis virus</name>
    <name type="common">AcMNPV</name>
    <dbReference type="NCBI Taxonomy" id="46015"/>
    <lineage>
        <taxon>Viruses</taxon>
        <taxon>Viruses incertae sedis</taxon>
        <taxon>Naldaviricetes</taxon>
        <taxon>Lefavirales</taxon>
        <taxon>Baculoviridae</taxon>
        <taxon>Alphabaculovirus</taxon>
        <taxon>Alphabaculovirus aucalifornicae</taxon>
    </lineage>
</organism>
<sequence>MGAQIGRYAGQRSVYAQFLHYSNRRYAILQNQNGQSVCAKQHCGLSMRGYGQTKDLHYRFAASV</sequence>
<accession>Q65347</accession>